<feature type="domain" description="BTB" evidence="1">
    <location>
        <begin position="43"/>
        <end position="137"/>
    </location>
</feature>
<evidence type="ECO:0000313" key="3">
    <source>
        <dbReference type="Proteomes" id="UP001583172"/>
    </source>
</evidence>
<dbReference type="Proteomes" id="UP001583172">
    <property type="component" value="Unassembled WGS sequence"/>
</dbReference>
<name>A0ABR3VDF8_HUMIN</name>
<proteinExistence type="predicted"/>
<accession>A0ABR3VDF8</accession>
<reference evidence="2 3" key="1">
    <citation type="journal article" date="2024" name="Commun. Biol.">
        <title>Comparative genomic analysis of thermophilic fungi reveals convergent evolutionary adaptations and gene losses.</title>
        <authorList>
            <person name="Steindorff A.S."/>
            <person name="Aguilar-Pontes M.V."/>
            <person name="Robinson A.J."/>
            <person name="Andreopoulos B."/>
            <person name="LaButti K."/>
            <person name="Kuo A."/>
            <person name="Mondo S."/>
            <person name="Riley R."/>
            <person name="Otillar R."/>
            <person name="Haridas S."/>
            <person name="Lipzen A."/>
            <person name="Grimwood J."/>
            <person name="Schmutz J."/>
            <person name="Clum A."/>
            <person name="Reid I.D."/>
            <person name="Moisan M.C."/>
            <person name="Butler G."/>
            <person name="Nguyen T.T.M."/>
            <person name="Dewar K."/>
            <person name="Conant G."/>
            <person name="Drula E."/>
            <person name="Henrissat B."/>
            <person name="Hansel C."/>
            <person name="Singer S."/>
            <person name="Hutchinson M.I."/>
            <person name="de Vries R.P."/>
            <person name="Natvig D.O."/>
            <person name="Powell A.J."/>
            <person name="Tsang A."/>
            <person name="Grigoriev I.V."/>
        </authorList>
    </citation>
    <scope>NUCLEOTIDE SEQUENCE [LARGE SCALE GENOMIC DNA]</scope>
    <source>
        <strain evidence="2 3">CBS 620.91</strain>
    </source>
</reference>
<comment type="caution">
    <text evidence="2">The sequence shown here is derived from an EMBL/GenBank/DDBJ whole genome shotgun (WGS) entry which is preliminary data.</text>
</comment>
<evidence type="ECO:0000313" key="2">
    <source>
        <dbReference type="EMBL" id="KAL1839665.1"/>
    </source>
</evidence>
<dbReference type="SUPFAM" id="SSF54695">
    <property type="entry name" value="POZ domain"/>
    <property type="match status" value="1"/>
</dbReference>
<keyword evidence="3" id="KW-1185">Reference proteome</keyword>
<dbReference type="InterPro" id="IPR011333">
    <property type="entry name" value="SKP1/BTB/POZ_sf"/>
</dbReference>
<protein>
    <recommendedName>
        <fullName evidence="1">BTB domain-containing protein</fullName>
    </recommendedName>
</protein>
<organism evidence="2 3">
    <name type="scientific">Humicola insolens</name>
    <name type="common">Soft-rot fungus</name>
    <dbReference type="NCBI Taxonomy" id="85995"/>
    <lineage>
        <taxon>Eukaryota</taxon>
        <taxon>Fungi</taxon>
        <taxon>Dikarya</taxon>
        <taxon>Ascomycota</taxon>
        <taxon>Pezizomycotina</taxon>
        <taxon>Sordariomycetes</taxon>
        <taxon>Sordariomycetidae</taxon>
        <taxon>Sordariales</taxon>
        <taxon>Chaetomiaceae</taxon>
        <taxon>Mycothermus</taxon>
    </lineage>
</organism>
<dbReference type="InterPro" id="IPR000210">
    <property type="entry name" value="BTB/POZ_dom"/>
</dbReference>
<dbReference type="Pfam" id="PF00651">
    <property type="entry name" value="BTB"/>
    <property type="match status" value="1"/>
</dbReference>
<dbReference type="EMBL" id="JAZGSY010000146">
    <property type="protein sequence ID" value="KAL1839665.1"/>
    <property type="molecule type" value="Genomic_DNA"/>
</dbReference>
<dbReference type="Gene3D" id="3.30.710.10">
    <property type="entry name" value="Potassium Channel Kv1.1, Chain A"/>
    <property type="match status" value="1"/>
</dbReference>
<sequence>MSDVADETTTNTYDGFSHMAMVLTPPSSHDDMGALKIVDPDGDLILRSERSGSIKVCSAALRRASPVFKAMLFGPWKEAKPATGTWVVHIDDSEWPNALDIILPVIHGVPFDPPAVNAQQLSEVLIFADLYDMRQLLRPWITQCLVQHCKRGVEWKIPIYNQLRLLPLLRVAWEHGLADRFSTLLKGAILFGYKKDLEGLRDAGTICPENPHLLEKPAQIREALVTEYLEFYYKECETPCLAFDPPKSLAEMAERRTCHDGKLAVIGESLYPDGPVPKSAKDYTSRICNLDIQMAEVFQSELQVRKGHEACHPTPRFDVFKEALQRKIDCYKVLQPADETLLAERREKWGL</sequence>
<gene>
    <name evidence="2" type="ORF">VTJ49DRAFT_1275</name>
</gene>
<evidence type="ECO:0000259" key="1">
    <source>
        <dbReference type="Pfam" id="PF00651"/>
    </source>
</evidence>